<proteinExistence type="predicted"/>
<sequence>MEPPKDFTHILPNQGTRWTGFWRSIDKKTGNRYTAKCKYCLSELEEVSKETIPERKRIKYGQNISTSENNQEGLHLSVQSTKQESIVNWCIKPISQIQSKKLYQKFLNSIIYSNISFTFAKNPYFQDFLQDLAPSYQLPSRNIWYSFAKVCLGVSTFEDGFQHCIELSESDKTKYPKVKEEIKNIVHNRYHFASNDILIKIIRPIVDAIGRLEKREAILANVFKELIYIYLEISKLDIPITGFKTHALTIISKKAREFSSHIYFIALFLSPTYKNVAISRHIDELINCKNNDPPFKLLPSNLQKSPRSFWSEFIGSSPLLRQFAMKVLAIVPHGAACEQLFSSLGLTKTNPVEENIDILFEDDDEIEEQDKINEELSIVNIKYEETSLMEEFFDFDTYERDQEAL</sequence>
<dbReference type="EMBL" id="QKWP01000767">
    <property type="protein sequence ID" value="RIB15166.1"/>
    <property type="molecule type" value="Genomic_DNA"/>
</dbReference>
<protein>
    <recommendedName>
        <fullName evidence="3">HAT C-terminal dimerisation domain-containing protein</fullName>
    </recommendedName>
</protein>
<keyword evidence="2" id="KW-1185">Reference proteome</keyword>
<dbReference type="AlphaFoldDB" id="A0A397V7A5"/>
<dbReference type="SUPFAM" id="SSF53098">
    <property type="entry name" value="Ribonuclease H-like"/>
    <property type="match status" value="1"/>
</dbReference>
<accession>A0A397V7A5</accession>
<dbReference type="OrthoDB" id="2445862at2759"/>
<comment type="caution">
    <text evidence="1">The sequence shown here is derived from an EMBL/GenBank/DDBJ whole genome shotgun (WGS) entry which is preliminary data.</text>
</comment>
<reference evidence="1 2" key="1">
    <citation type="submission" date="2018-06" db="EMBL/GenBank/DDBJ databases">
        <title>Comparative genomics reveals the genomic features of Rhizophagus irregularis, R. cerebriforme, R. diaphanum and Gigaspora rosea, and their symbiotic lifestyle signature.</title>
        <authorList>
            <person name="Morin E."/>
            <person name="San Clemente H."/>
            <person name="Chen E.C.H."/>
            <person name="De La Providencia I."/>
            <person name="Hainaut M."/>
            <person name="Kuo A."/>
            <person name="Kohler A."/>
            <person name="Murat C."/>
            <person name="Tang N."/>
            <person name="Roy S."/>
            <person name="Loubradou J."/>
            <person name="Henrissat B."/>
            <person name="Grigoriev I.V."/>
            <person name="Corradi N."/>
            <person name="Roux C."/>
            <person name="Martin F.M."/>
        </authorList>
    </citation>
    <scope>NUCLEOTIDE SEQUENCE [LARGE SCALE GENOMIC DNA]</scope>
    <source>
        <strain evidence="1 2">DAOM 194757</strain>
    </source>
</reference>
<evidence type="ECO:0000313" key="1">
    <source>
        <dbReference type="EMBL" id="RIB15166.1"/>
    </source>
</evidence>
<organism evidence="1 2">
    <name type="scientific">Gigaspora rosea</name>
    <dbReference type="NCBI Taxonomy" id="44941"/>
    <lineage>
        <taxon>Eukaryota</taxon>
        <taxon>Fungi</taxon>
        <taxon>Fungi incertae sedis</taxon>
        <taxon>Mucoromycota</taxon>
        <taxon>Glomeromycotina</taxon>
        <taxon>Glomeromycetes</taxon>
        <taxon>Diversisporales</taxon>
        <taxon>Gigasporaceae</taxon>
        <taxon>Gigaspora</taxon>
    </lineage>
</organism>
<dbReference type="InterPro" id="IPR012337">
    <property type="entry name" value="RNaseH-like_sf"/>
</dbReference>
<evidence type="ECO:0000313" key="2">
    <source>
        <dbReference type="Proteomes" id="UP000266673"/>
    </source>
</evidence>
<name>A0A397V7A5_9GLOM</name>
<gene>
    <name evidence="1" type="ORF">C2G38_2193085</name>
</gene>
<evidence type="ECO:0008006" key="3">
    <source>
        <dbReference type="Google" id="ProtNLM"/>
    </source>
</evidence>
<dbReference type="STRING" id="44941.A0A397V7A5"/>
<dbReference type="Proteomes" id="UP000266673">
    <property type="component" value="Unassembled WGS sequence"/>
</dbReference>